<keyword evidence="1" id="KW-0614">Plasmid</keyword>
<dbReference type="AlphaFoldDB" id="A0A0E3VY05"/>
<organism evidence="1 2">
    <name type="scientific">Bradyrhizobium diazoefficiens</name>
    <dbReference type="NCBI Taxonomy" id="1355477"/>
    <lineage>
        <taxon>Bacteria</taxon>
        <taxon>Pseudomonadati</taxon>
        <taxon>Pseudomonadota</taxon>
        <taxon>Alphaproteobacteria</taxon>
        <taxon>Hyphomicrobiales</taxon>
        <taxon>Nitrobacteraceae</taxon>
        <taxon>Bradyrhizobium</taxon>
    </lineage>
</organism>
<dbReference type="InterPro" id="IPR011660">
    <property type="entry name" value="VapB-like"/>
</dbReference>
<geneLocation type="plasmid" evidence="2">
    <name>pNK6d DNA</name>
</geneLocation>
<name>A0A0E3VY05_9BRAD</name>
<protein>
    <submittedName>
        <fullName evidence="1">Rv0623 family protein transcription factor</fullName>
    </submittedName>
</protein>
<dbReference type="EMBL" id="AP014688">
    <property type="protein sequence ID" value="BAR63570.1"/>
    <property type="molecule type" value="Genomic_DNA"/>
</dbReference>
<gene>
    <name evidence="1" type="ORF">NK6_d_11</name>
</gene>
<evidence type="ECO:0000313" key="1">
    <source>
        <dbReference type="EMBL" id="BAR63570.1"/>
    </source>
</evidence>
<dbReference type="Proteomes" id="UP000063308">
    <property type="component" value="Plasmid pNK6d"/>
</dbReference>
<sequence>MPLFIRDDQVNDLASRLQALTGSRTKTDAVRLALEHEIKRQTENMLPSQRIDNALAIVADIRANAAERGHAGTDDFDMKGFTDEMWGV</sequence>
<accession>A0A0E3VY05</accession>
<reference evidence="1 2" key="1">
    <citation type="submission" date="2014-11" db="EMBL/GenBank/DDBJ databases">
        <title>Symbiosis island explosion on the genome of extra-slow-growing strains of soybean bradyrhizobia with massive insertion sequences.</title>
        <authorList>
            <person name="Iida T."/>
            <person name="Minamisawa K."/>
        </authorList>
    </citation>
    <scope>NUCLEOTIDE SEQUENCE [LARGE SCALE GENOMIC DNA]</scope>
    <source>
        <strain evidence="1 2">NK6</strain>
        <plasmid evidence="2">pNK6d DNA</plasmid>
    </source>
</reference>
<proteinExistence type="predicted"/>
<dbReference type="Pfam" id="PF07704">
    <property type="entry name" value="PSK_trans_fac"/>
    <property type="match status" value="1"/>
</dbReference>
<dbReference type="RefSeq" id="WP_060913237.1">
    <property type="nucleotide sequence ID" value="NZ_JAFCKD010000254.1"/>
</dbReference>
<evidence type="ECO:0000313" key="2">
    <source>
        <dbReference type="Proteomes" id="UP000063308"/>
    </source>
</evidence>